<comment type="caution">
    <text evidence="2">The sequence shown here is derived from an EMBL/GenBank/DDBJ whole genome shotgun (WGS) entry which is preliminary data.</text>
</comment>
<proteinExistence type="predicted"/>
<accession>A0A0F9IF48</accession>
<dbReference type="AlphaFoldDB" id="A0A0F9IF48"/>
<protein>
    <submittedName>
        <fullName evidence="2">Uncharacterized protein</fullName>
    </submittedName>
</protein>
<reference evidence="2" key="1">
    <citation type="journal article" date="2015" name="Nature">
        <title>Complex archaea that bridge the gap between prokaryotes and eukaryotes.</title>
        <authorList>
            <person name="Spang A."/>
            <person name="Saw J.H."/>
            <person name="Jorgensen S.L."/>
            <person name="Zaremba-Niedzwiedzka K."/>
            <person name="Martijn J."/>
            <person name="Lind A.E."/>
            <person name="van Eijk R."/>
            <person name="Schleper C."/>
            <person name="Guy L."/>
            <person name="Ettema T.J."/>
        </authorList>
    </citation>
    <scope>NUCLEOTIDE SEQUENCE</scope>
</reference>
<evidence type="ECO:0000256" key="1">
    <source>
        <dbReference type="SAM" id="MobiDB-lite"/>
    </source>
</evidence>
<feature type="region of interest" description="Disordered" evidence="1">
    <location>
        <begin position="1"/>
        <end position="25"/>
    </location>
</feature>
<name>A0A0F9IF48_9ZZZZ</name>
<evidence type="ECO:0000313" key="2">
    <source>
        <dbReference type="EMBL" id="KKM26226.1"/>
    </source>
</evidence>
<dbReference type="EMBL" id="LAZR01012554">
    <property type="protein sequence ID" value="KKM26226.1"/>
    <property type="molecule type" value="Genomic_DNA"/>
</dbReference>
<gene>
    <name evidence="2" type="ORF">LCGC14_1586940</name>
</gene>
<sequence length="113" mass="12579">MTNTGARAEAHAPGHITLGSGEREPPFHKIIDPVIKRTEELLAEPAEVSPEGITVSSRYFVDGKETDLENFSDCQCQHCQSKRTNKSRNIINHGAYKSIGKLVNRVGLYWSNK</sequence>
<organism evidence="2">
    <name type="scientific">marine sediment metagenome</name>
    <dbReference type="NCBI Taxonomy" id="412755"/>
    <lineage>
        <taxon>unclassified sequences</taxon>
        <taxon>metagenomes</taxon>
        <taxon>ecological metagenomes</taxon>
    </lineage>
</organism>